<protein>
    <recommendedName>
        <fullName evidence="7">HTH cro/C1-type domain-containing protein</fullName>
    </recommendedName>
</protein>
<evidence type="ECO:0000256" key="5">
    <source>
        <dbReference type="SAM" id="MobiDB-lite"/>
    </source>
</evidence>
<keyword evidence="6" id="KW-0732">Signal</keyword>
<feature type="domain" description="HTH cro/C1-type" evidence="7">
    <location>
        <begin position="264"/>
        <end position="311"/>
    </location>
</feature>
<dbReference type="SUPFAM" id="SSF47413">
    <property type="entry name" value="lambda repressor-like DNA-binding domains"/>
    <property type="match status" value="4"/>
</dbReference>
<feature type="coiled-coil region" evidence="4">
    <location>
        <begin position="215"/>
        <end position="242"/>
    </location>
</feature>
<dbReference type="SMART" id="SM00530">
    <property type="entry name" value="HTH_XRE"/>
    <property type="match status" value="4"/>
</dbReference>
<feature type="compositionally biased region" description="Basic and acidic residues" evidence="5">
    <location>
        <begin position="145"/>
        <end position="154"/>
    </location>
</feature>
<evidence type="ECO:0000313" key="8">
    <source>
        <dbReference type="EMBL" id="KAF7310064.1"/>
    </source>
</evidence>
<dbReference type="InterPro" id="IPR050807">
    <property type="entry name" value="TransReg_Diox_bact_type"/>
</dbReference>
<evidence type="ECO:0000256" key="2">
    <source>
        <dbReference type="ARBA" id="ARBA00023125"/>
    </source>
</evidence>
<dbReference type="InterPro" id="IPR001387">
    <property type="entry name" value="Cro/C1-type_HTH"/>
</dbReference>
<comment type="similarity">
    <text evidence="1">Belongs to the MBF1 family.</text>
</comment>
<dbReference type="PROSITE" id="PS50943">
    <property type="entry name" value="HTH_CROC1"/>
    <property type="match status" value="4"/>
</dbReference>
<dbReference type="CDD" id="cd00093">
    <property type="entry name" value="HTH_XRE"/>
    <property type="match status" value="4"/>
</dbReference>
<comment type="function">
    <text evidence="3">Transcriptional coactivator that stimulates GCN4-dependent transcriptional activity by bridging the DNA-binding region of GCN4 and TBP (SPT15), thereby recruiting TBP to GCN4-bound promoters. Involved in induction of the ribosome quality control (RQC) pathway; a pathway that degrades nascent peptide chains during problematic translation. Required to prevent stalled ribosomes from frameshifting.</text>
</comment>
<dbReference type="GO" id="GO:0003700">
    <property type="term" value="F:DNA-binding transcription factor activity"/>
    <property type="evidence" value="ECO:0007669"/>
    <property type="project" value="TreeGrafter"/>
</dbReference>
<dbReference type="PANTHER" id="PTHR46797">
    <property type="entry name" value="HTH-TYPE TRANSCRIPTIONAL REGULATOR"/>
    <property type="match status" value="1"/>
</dbReference>
<organism evidence="8 9">
    <name type="scientific">Mycena indigotica</name>
    <dbReference type="NCBI Taxonomy" id="2126181"/>
    <lineage>
        <taxon>Eukaryota</taxon>
        <taxon>Fungi</taxon>
        <taxon>Dikarya</taxon>
        <taxon>Basidiomycota</taxon>
        <taxon>Agaricomycotina</taxon>
        <taxon>Agaricomycetes</taxon>
        <taxon>Agaricomycetidae</taxon>
        <taxon>Agaricales</taxon>
        <taxon>Marasmiineae</taxon>
        <taxon>Mycenaceae</taxon>
        <taxon>Mycena</taxon>
    </lineage>
</organism>
<feature type="compositionally biased region" description="Acidic residues" evidence="5">
    <location>
        <begin position="132"/>
        <end position="144"/>
    </location>
</feature>
<evidence type="ECO:0000256" key="4">
    <source>
        <dbReference type="SAM" id="Coils"/>
    </source>
</evidence>
<name>A0A8H6W8W7_9AGAR</name>
<dbReference type="EMBL" id="JACAZF010000003">
    <property type="protein sequence ID" value="KAF7310064.1"/>
    <property type="molecule type" value="Genomic_DNA"/>
</dbReference>
<proteinExistence type="inferred from homology"/>
<dbReference type="GO" id="GO:0003677">
    <property type="term" value="F:DNA binding"/>
    <property type="evidence" value="ECO:0007669"/>
    <property type="project" value="UniProtKB-KW"/>
</dbReference>
<feature type="domain" description="HTH cro/C1-type" evidence="7">
    <location>
        <begin position="82"/>
        <end position="129"/>
    </location>
</feature>
<evidence type="ECO:0000256" key="3">
    <source>
        <dbReference type="ARBA" id="ARBA00035107"/>
    </source>
</evidence>
<keyword evidence="4" id="KW-0175">Coiled coil</keyword>
<feature type="domain" description="HTH cro/C1-type" evidence="7">
    <location>
        <begin position="353"/>
        <end position="398"/>
    </location>
</feature>
<keyword evidence="2" id="KW-0238">DNA-binding</keyword>
<dbReference type="Pfam" id="PF01381">
    <property type="entry name" value="HTH_3"/>
    <property type="match status" value="4"/>
</dbReference>
<dbReference type="InterPro" id="IPR010982">
    <property type="entry name" value="Lambda_DNA-bd_dom_sf"/>
</dbReference>
<dbReference type="Proteomes" id="UP000636479">
    <property type="component" value="Unassembled WGS sequence"/>
</dbReference>
<feature type="chain" id="PRO_5034106989" description="HTH cro/C1-type domain-containing protein" evidence="6">
    <location>
        <begin position="25"/>
        <end position="398"/>
    </location>
</feature>
<evidence type="ECO:0000256" key="1">
    <source>
        <dbReference type="ARBA" id="ARBA00009802"/>
    </source>
</evidence>
<dbReference type="RefSeq" id="XP_037223514.1">
    <property type="nucleotide sequence ID" value="XM_037360629.1"/>
</dbReference>
<keyword evidence="9" id="KW-1185">Reference proteome</keyword>
<evidence type="ECO:0000313" key="9">
    <source>
        <dbReference type="Proteomes" id="UP000636479"/>
    </source>
</evidence>
<gene>
    <name evidence="8" type="ORF">MIND_00379400</name>
</gene>
<evidence type="ECO:0000256" key="6">
    <source>
        <dbReference type="SAM" id="SignalP"/>
    </source>
</evidence>
<comment type="caution">
    <text evidence="8">The sequence shown here is derived from an EMBL/GenBank/DDBJ whole genome shotgun (WGS) entry which is preliminary data.</text>
</comment>
<sequence>MIFTTRSLSLLTLTLLAISSSVAAAPVQCEQALAARNPSAIAESVIAIEARDFELDARAQRNNQASAQARRIGTLASAARFQKNLSRQQVATKAGVSLSAVAGLEAFVLPPQATLDKIGRVLGVRLARRDVEEEEHDHEDDEDDVLHARGDRNNRASPRARRIGTLASAARFQKKLTQQQVATKAGVSVSAVAGLENFVLPPQATLDKIGRVLGVRLARRDVEEEEHDYEDDEDDVLEARAQRNNQASARARRIGTLASAARFQKNLSRQQVATKAGVSLSAVAGLEAFVLPPQATLDKIGRVLGVRLARRDVEEEEHDHDEDDEDVLEARAARTVSPTARRIGTLASAARFQKKLTQQQVATKAGVSVSAVKGLEAFVLPNAATLSKIGKVLGVRLA</sequence>
<dbReference type="PANTHER" id="PTHR46797:SF1">
    <property type="entry name" value="METHYLPHOSPHONATE SYNTHASE"/>
    <property type="match status" value="1"/>
</dbReference>
<dbReference type="AlphaFoldDB" id="A0A8H6W8W7"/>
<accession>A0A8H6W8W7</accession>
<feature type="domain" description="HTH cro/C1-type" evidence="7">
    <location>
        <begin position="173"/>
        <end position="220"/>
    </location>
</feature>
<reference evidence="8" key="1">
    <citation type="submission" date="2020-05" db="EMBL/GenBank/DDBJ databases">
        <title>Mycena genomes resolve the evolution of fungal bioluminescence.</title>
        <authorList>
            <person name="Tsai I.J."/>
        </authorList>
    </citation>
    <scope>NUCLEOTIDE SEQUENCE</scope>
    <source>
        <strain evidence="8">171206Taipei</strain>
    </source>
</reference>
<feature type="signal peptide" evidence="6">
    <location>
        <begin position="1"/>
        <end position="24"/>
    </location>
</feature>
<dbReference type="Gene3D" id="1.10.260.40">
    <property type="entry name" value="lambda repressor-like DNA-binding domains"/>
    <property type="match status" value="4"/>
</dbReference>
<dbReference type="GeneID" id="59343145"/>
<feature type="region of interest" description="Disordered" evidence="5">
    <location>
        <begin position="131"/>
        <end position="159"/>
    </location>
</feature>
<dbReference type="GO" id="GO:0005829">
    <property type="term" value="C:cytosol"/>
    <property type="evidence" value="ECO:0007669"/>
    <property type="project" value="TreeGrafter"/>
</dbReference>
<evidence type="ECO:0000259" key="7">
    <source>
        <dbReference type="PROSITE" id="PS50943"/>
    </source>
</evidence>